<feature type="region of interest" description="Disordered" evidence="1">
    <location>
        <begin position="32"/>
        <end position="53"/>
    </location>
</feature>
<evidence type="ECO:0000256" key="1">
    <source>
        <dbReference type="SAM" id="MobiDB-lite"/>
    </source>
</evidence>
<gene>
    <name evidence="2" type="ORF">BCR33DRAFT_717741</name>
</gene>
<dbReference type="EMBL" id="MCGO01000026">
    <property type="protein sequence ID" value="ORY43016.1"/>
    <property type="molecule type" value="Genomic_DNA"/>
</dbReference>
<dbReference type="AlphaFoldDB" id="A0A1Y2C7U1"/>
<keyword evidence="3" id="KW-1185">Reference proteome</keyword>
<accession>A0A1Y2C7U1</accession>
<dbReference type="Proteomes" id="UP000193642">
    <property type="component" value="Unassembled WGS sequence"/>
</dbReference>
<comment type="caution">
    <text evidence="2">The sequence shown here is derived from an EMBL/GenBank/DDBJ whole genome shotgun (WGS) entry which is preliminary data.</text>
</comment>
<protein>
    <submittedName>
        <fullName evidence="2">Uncharacterized protein</fullName>
    </submittedName>
</protein>
<evidence type="ECO:0000313" key="2">
    <source>
        <dbReference type="EMBL" id="ORY43016.1"/>
    </source>
</evidence>
<name>A0A1Y2C7U1_9FUNG</name>
<organism evidence="2 3">
    <name type="scientific">Rhizoclosmatium globosum</name>
    <dbReference type="NCBI Taxonomy" id="329046"/>
    <lineage>
        <taxon>Eukaryota</taxon>
        <taxon>Fungi</taxon>
        <taxon>Fungi incertae sedis</taxon>
        <taxon>Chytridiomycota</taxon>
        <taxon>Chytridiomycota incertae sedis</taxon>
        <taxon>Chytridiomycetes</taxon>
        <taxon>Chytridiales</taxon>
        <taxon>Chytriomycetaceae</taxon>
        <taxon>Rhizoclosmatium</taxon>
    </lineage>
</organism>
<reference evidence="2 3" key="1">
    <citation type="submission" date="2016-07" db="EMBL/GenBank/DDBJ databases">
        <title>Pervasive Adenine N6-methylation of Active Genes in Fungi.</title>
        <authorList>
            <consortium name="DOE Joint Genome Institute"/>
            <person name="Mondo S.J."/>
            <person name="Dannebaum R.O."/>
            <person name="Kuo R.C."/>
            <person name="Labutti K."/>
            <person name="Haridas S."/>
            <person name="Kuo A."/>
            <person name="Salamov A."/>
            <person name="Ahrendt S.R."/>
            <person name="Lipzen A."/>
            <person name="Sullivan W."/>
            <person name="Andreopoulos W.B."/>
            <person name="Clum A."/>
            <person name="Lindquist E."/>
            <person name="Daum C."/>
            <person name="Ramamoorthy G.K."/>
            <person name="Gryganskyi A."/>
            <person name="Culley D."/>
            <person name="Magnuson J.K."/>
            <person name="James T.Y."/>
            <person name="O'Malley M.A."/>
            <person name="Stajich J.E."/>
            <person name="Spatafora J.W."/>
            <person name="Visel A."/>
            <person name="Grigoriev I.V."/>
        </authorList>
    </citation>
    <scope>NUCLEOTIDE SEQUENCE [LARGE SCALE GENOMIC DNA]</scope>
    <source>
        <strain evidence="2 3">JEL800</strain>
    </source>
</reference>
<proteinExistence type="predicted"/>
<feature type="non-terminal residue" evidence="2">
    <location>
        <position position="53"/>
    </location>
</feature>
<sequence>MSATPEAGQPCRSLNSAGRRCGMLQLAEQRVPWSPDPNSRRLVSRPWLSMPRR</sequence>
<evidence type="ECO:0000313" key="3">
    <source>
        <dbReference type="Proteomes" id="UP000193642"/>
    </source>
</evidence>